<dbReference type="GO" id="GO:0003677">
    <property type="term" value="F:DNA binding"/>
    <property type="evidence" value="ECO:0007669"/>
    <property type="project" value="UniProtKB-KW"/>
</dbReference>
<proteinExistence type="inferred from homology"/>
<keyword evidence="3" id="KW-0238">DNA-binding</keyword>
<gene>
    <name evidence="6" type="ORF">SAMN06297229_2294</name>
</gene>
<dbReference type="Proteomes" id="UP000194450">
    <property type="component" value="Unassembled WGS sequence"/>
</dbReference>
<sequence>MNLTETKLKRAPVVARRLYDRDGLYIQCNSSKSAYRYWRLKYYRPTNKKEATLAIGTYPEISLAEARESVRLAKKQIAQGVDPKDVLIANRTRSEEQSKRTFEKVTQDCLKRQTLAPSTQVKKNSRISRYVLPHIGKKSVKSITTADLAEIVNKLIDAGKLETARKIRRDIDKVFVYAAQNGFIEHNPAQNLRGLVPASKVKHQPAIIEPIAFGKLLRDIDTYNHNSVVGLALKLAPLVFQRPGELVSMEWSELDLAKSIWVIPAEKKKERQHLTADHIVPLSRQAIEIIKSAKTITEHNTFVFSNQQHNEKHISTASVIKALRSLGYDTKKVQSIHGFRASARTLLEEQLKVRREYIEQQLSHTVKDSFGRAYNRTLFVKERSDMMQSWADYLDQLKSLN</sequence>
<evidence type="ECO:0000313" key="6">
    <source>
        <dbReference type="EMBL" id="SMQ80538.1"/>
    </source>
</evidence>
<dbReference type="Pfam" id="PF22022">
    <property type="entry name" value="Phage_int_M"/>
    <property type="match status" value="1"/>
</dbReference>
<dbReference type="EMBL" id="FXWH01000003">
    <property type="protein sequence ID" value="SMQ80538.1"/>
    <property type="molecule type" value="Genomic_DNA"/>
</dbReference>
<evidence type="ECO:0000313" key="7">
    <source>
        <dbReference type="Proteomes" id="UP000194450"/>
    </source>
</evidence>
<evidence type="ECO:0000256" key="1">
    <source>
        <dbReference type="ARBA" id="ARBA00008857"/>
    </source>
</evidence>
<dbReference type="SUPFAM" id="SSF56349">
    <property type="entry name" value="DNA breaking-rejoining enzymes"/>
    <property type="match status" value="1"/>
</dbReference>
<dbReference type="InterPro" id="IPR010998">
    <property type="entry name" value="Integrase_recombinase_N"/>
</dbReference>
<accession>A0A1Y6FYL0</accession>
<dbReference type="PANTHER" id="PTHR30629:SF2">
    <property type="entry name" value="PROPHAGE INTEGRASE INTS-RELATED"/>
    <property type="match status" value="1"/>
</dbReference>
<evidence type="ECO:0000259" key="5">
    <source>
        <dbReference type="PROSITE" id="PS51898"/>
    </source>
</evidence>
<dbReference type="InterPro" id="IPR013762">
    <property type="entry name" value="Integrase-like_cat_sf"/>
</dbReference>
<dbReference type="GO" id="GO:0006310">
    <property type="term" value="P:DNA recombination"/>
    <property type="evidence" value="ECO:0007669"/>
    <property type="project" value="UniProtKB-KW"/>
</dbReference>
<dbReference type="InterPro" id="IPR050808">
    <property type="entry name" value="Phage_Integrase"/>
</dbReference>
<dbReference type="InterPro" id="IPR053876">
    <property type="entry name" value="Phage_int_M"/>
</dbReference>
<dbReference type="OrthoDB" id="9795573at2"/>
<keyword evidence="2" id="KW-0229">DNA integration</keyword>
<dbReference type="Pfam" id="PF00589">
    <property type="entry name" value="Phage_integrase"/>
    <property type="match status" value="1"/>
</dbReference>
<dbReference type="InterPro" id="IPR038488">
    <property type="entry name" value="Integrase_DNA-bd_sf"/>
</dbReference>
<feature type="domain" description="Tyr recombinase" evidence="5">
    <location>
        <begin position="203"/>
        <end position="387"/>
    </location>
</feature>
<dbReference type="PANTHER" id="PTHR30629">
    <property type="entry name" value="PROPHAGE INTEGRASE"/>
    <property type="match status" value="1"/>
</dbReference>
<dbReference type="Gene3D" id="1.10.443.10">
    <property type="entry name" value="Intergrase catalytic core"/>
    <property type="match status" value="1"/>
</dbReference>
<dbReference type="Pfam" id="PF13356">
    <property type="entry name" value="Arm-DNA-bind_3"/>
    <property type="match status" value="1"/>
</dbReference>
<keyword evidence="7" id="KW-1185">Reference proteome</keyword>
<dbReference type="Gene3D" id="1.10.150.130">
    <property type="match status" value="1"/>
</dbReference>
<evidence type="ECO:0000256" key="2">
    <source>
        <dbReference type="ARBA" id="ARBA00022908"/>
    </source>
</evidence>
<organism evidence="6 7">
    <name type="scientific">Pseudidiomarina planktonica</name>
    <dbReference type="NCBI Taxonomy" id="1323738"/>
    <lineage>
        <taxon>Bacteria</taxon>
        <taxon>Pseudomonadati</taxon>
        <taxon>Pseudomonadota</taxon>
        <taxon>Gammaproteobacteria</taxon>
        <taxon>Alteromonadales</taxon>
        <taxon>Idiomarinaceae</taxon>
        <taxon>Pseudidiomarina</taxon>
    </lineage>
</organism>
<dbReference type="AlphaFoldDB" id="A0A1Y6FYL0"/>
<comment type="similarity">
    <text evidence="1">Belongs to the 'phage' integrase family.</text>
</comment>
<dbReference type="PROSITE" id="PS51898">
    <property type="entry name" value="TYR_RECOMBINASE"/>
    <property type="match status" value="1"/>
</dbReference>
<dbReference type="InterPro" id="IPR025166">
    <property type="entry name" value="Integrase_DNA_bind_dom"/>
</dbReference>
<dbReference type="InterPro" id="IPR002104">
    <property type="entry name" value="Integrase_catalytic"/>
</dbReference>
<dbReference type="CDD" id="cd00801">
    <property type="entry name" value="INT_P4_C"/>
    <property type="match status" value="1"/>
</dbReference>
<evidence type="ECO:0000256" key="3">
    <source>
        <dbReference type="ARBA" id="ARBA00023125"/>
    </source>
</evidence>
<dbReference type="GO" id="GO:0015074">
    <property type="term" value="P:DNA integration"/>
    <property type="evidence" value="ECO:0007669"/>
    <property type="project" value="UniProtKB-KW"/>
</dbReference>
<name>A0A1Y6FYL0_9GAMM</name>
<evidence type="ECO:0000256" key="4">
    <source>
        <dbReference type="ARBA" id="ARBA00023172"/>
    </source>
</evidence>
<dbReference type="RefSeq" id="WP_086435421.1">
    <property type="nucleotide sequence ID" value="NZ_FXWH01000003.1"/>
</dbReference>
<protein>
    <submittedName>
        <fullName evidence="6">Integrase</fullName>
    </submittedName>
</protein>
<keyword evidence="4" id="KW-0233">DNA recombination</keyword>
<reference evidence="7" key="1">
    <citation type="submission" date="2017-04" db="EMBL/GenBank/DDBJ databases">
        <authorList>
            <person name="Varghese N."/>
            <person name="Submissions S."/>
        </authorList>
    </citation>
    <scope>NUCLEOTIDE SEQUENCE [LARGE SCALE GENOMIC DNA]</scope>
</reference>
<dbReference type="InterPro" id="IPR011010">
    <property type="entry name" value="DNA_brk_join_enz"/>
</dbReference>
<dbReference type="Gene3D" id="3.30.160.390">
    <property type="entry name" value="Integrase, DNA-binding domain"/>
    <property type="match status" value="1"/>
</dbReference>